<dbReference type="GO" id="GO:0004222">
    <property type="term" value="F:metalloendopeptidase activity"/>
    <property type="evidence" value="ECO:0007669"/>
    <property type="project" value="InterPro"/>
</dbReference>
<feature type="transmembrane region" description="Helical" evidence="7">
    <location>
        <begin position="85"/>
        <end position="107"/>
    </location>
</feature>
<accession>A0A1X0LQZ8</accession>
<keyword evidence="3 6" id="KW-0378">Hydrolase</keyword>
<dbReference type="Proteomes" id="UP001217325">
    <property type="component" value="Unassembled WGS sequence"/>
</dbReference>
<organism evidence="10 11">
    <name type="scientific">Rhodococcus qingshengii</name>
    <dbReference type="NCBI Taxonomy" id="334542"/>
    <lineage>
        <taxon>Bacteria</taxon>
        <taxon>Bacillati</taxon>
        <taxon>Actinomycetota</taxon>
        <taxon>Actinomycetes</taxon>
        <taxon>Mycobacteriales</taxon>
        <taxon>Nocardiaceae</taxon>
        <taxon>Rhodococcus</taxon>
        <taxon>Rhodococcus erythropolis group</taxon>
    </lineage>
</organism>
<keyword evidence="7" id="KW-0812">Transmembrane</keyword>
<evidence type="ECO:0000256" key="5">
    <source>
        <dbReference type="ARBA" id="ARBA00023049"/>
    </source>
</evidence>
<evidence type="ECO:0000313" key="11">
    <source>
        <dbReference type="Proteomes" id="UP000230886"/>
    </source>
</evidence>
<accession>A0A2A5JIG0</accession>
<dbReference type="Gene3D" id="3.30.2010.10">
    <property type="entry name" value="Metalloproteases ('zincins'), catalytic domain"/>
    <property type="match status" value="1"/>
</dbReference>
<dbReference type="InterPro" id="IPR001915">
    <property type="entry name" value="Peptidase_M48"/>
</dbReference>
<dbReference type="PANTHER" id="PTHR34978">
    <property type="entry name" value="POSSIBLE SENSOR-TRANSDUCER PROTEIN BLAR"/>
    <property type="match status" value="1"/>
</dbReference>
<evidence type="ECO:0000256" key="4">
    <source>
        <dbReference type="ARBA" id="ARBA00022833"/>
    </source>
</evidence>
<dbReference type="Pfam" id="PF01435">
    <property type="entry name" value="Peptidase_M48"/>
    <property type="match status" value="1"/>
</dbReference>
<gene>
    <name evidence="10" type="ORF">CHR55_01800</name>
    <name evidence="9" type="ORF">PXH69_18765</name>
</gene>
<dbReference type="EMBL" id="NOVD01000001">
    <property type="protein sequence ID" value="PCK29142.1"/>
    <property type="molecule type" value="Genomic_DNA"/>
</dbReference>
<keyword evidence="4 6" id="KW-0862">Zinc</keyword>
<keyword evidence="7" id="KW-1133">Transmembrane helix</keyword>
<dbReference type="GeneID" id="64138201"/>
<dbReference type="CDD" id="cd07326">
    <property type="entry name" value="M56_BlaR1_MecR1_like"/>
    <property type="match status" value="1"/>
</dbReference>
<comment type="similarity">
    <text evidence="6">Belongs to the peptidase M48 family.</text>
</comment>
<proteinExistence type="inferred from homology"/>
<comment type="caution">
    <text evidence="10">The sequence shown here is derived from an EMBL/GenBank/DDBJ whole genome shotgun (WGS) entry which is preliminary data.</text>
</comment>
<evidence type="ECO:0000256" key="7">
    <source>
        <dbReference type="SAM" id="Phobius"/>
    </source>
</evidence>
<evidence type="ECO:0000259" key="8">
    <source>
        <dbReference type="Pfam" id="PF01435"/>
    </source>
</evidence>
<dbReference type="Proteomes" id="UP000230886">
    <property type="component" value="Unassembled WGS sequence"/>
</dbReference>
<dbReference type="RefSeq" id="WP_003944128.1">
    <property type="nucleotide sequence ID" value="NZ_AP023172.1"/>
</dbReference>
<reference evidence="9" key="2">
    <citation type="submission" date="2023-02" db="EMBL/GenBank/DDBJ databases">
        <title>A novel hydrolase synthesized by Rhodococcus erythropolis HQ is responsible for the detoxification of Zearalenone.</title>
        <authorList>
            <person name="Hu J."/>
            <person name="Xu J."/>
        </authorList>
    </citation>
    <scope>NUCLEOTIDE SEQUENCE</scope>
    <source>
        <strain evidence="9">HQ</strain>
    </source>
</reference>
<evidence type="ECO:0000313" key="9">
    <source>
        <dbReference type="EMBL" id="MDE8647013.1"/>
    </source>
</evidence>
<evidence type="ECO:0000256" key="1">
    <source>
        <dbReference type="ARBA" id="ARBA00022670"/>
    </source>
</evidence>
<keyword evidence="5 6" id="KW-0482">Metalloprotease</keyword>
<protein>
    <submittedName>
        <fullName evidence="9">M56 family metallopeptidase</fullName>
    </submittedName>
    <submittedName>
        <fullName evidence="10">Peptidase M48</fullName>
    </submittedName>
</protein>
<dbReference type="PANTHER" id="PTHR34978:SF3">
    <property type="entry name" value="SLR0241 PROTEIN"/>
    <property type="match status" value="1"/>
</dbReference>
<dbReference type="EMBL" id="JARDXE010000011">
    <property type="protein sequence ID" value="MDE8647013.1"/>
    <property type="molecule type" value="Genomic_DNA"/>
</dbReference>
<feature type="domain" description="Peptidase M48" evidence="8">
    <location>
        <begin position="123"/>
        <end position="194"/>
    </location>
</feature>
<keyword evidence="7" id="KW-0472">Membrane</keyword>
<feature type="transmembrane region" description="Helical" evidence="7">
    <location>
        <begin position="34"/>
        <end position="58"/>
    </location>
</feature>
<reference evidence="10 11" key="1">
    <citation type="submission" date="2017-07" db="EMBL/GenBank/DDBJ databases">
        <title>Draft sequence of Rhodococcus enclensis 23b-28.</title>
        <authorList>
            <person name="Besaury L."/>
            <person name="Sancelme M."/>
            <person name="Amato P."/>
            <person name="Lallement A."/>
            <person name="Delort A.-M."/>
        </authorList>
    </citation>
    <scope>NUCLEOTIDE SEQUENCE [LARGE SCALE GENOMIC DNA]</scope>
    <source>
        <strain evidence="10 11">23b-28</strain>
    </source>
</reference>
<comment type="cofactor">
    <cofactor evidence="6">
        <name>Zn(2+)</name>
        <dbReference type="ChEBI" id="CHEBI:29105"/>
    </cofactor>
    <text evidence="6">Binds 1 zinc ion per subunit.</text>
</comment>
<dbReference type="InterPro" id="IPR052173">
    <property type="entry name" value="Beta-lactam_resp_regulator"/>
</dbReference>
<evidence type="ECO:0000256" key="2">
    <source>
        <dbReference type="ARBA" id="ARBA00022723"/>
    </source>
</evidence>
<dbReference type="KEGG" id="rqi:C1M55_00920"/>
<keyword evidence="1 6" id="KW-0645">Protease</keyword>
<evidence type="ECO:0000313" key="10">
    <source>
        <dbReference type="EMBL" id="PCK29142.1"/>
    </source>
</evidence>
<feature type="transmembrane region" description="Helical" evidence="7">
    <location>
        <begin position="6"/>
        <end position="22"/>
    </location>
</feature>
<evidence type="ECO:0000256" key="6">
    <source>
        <dbReference type="RuleBase" id="RU003983"/>
    </source>
</evidence>
<keyword evidence="2" id="KW-0479">Metal-binding</keyword>
<sequence>MTLALPMFLGAMLVGFLVPRVLRAVSSALSPAVLLAAWLGSMASALYLALSAVLVLVWPSHAPVEGLVDGIARCFSAFAHGTSSWVGELITGTAVAVVGVIAVRIVLAGRKQAREHARVRDFHRDVLSIVARRDNSESDVLWLDHPLPMAYSVAGKPGFVVATQGLSSALSGGERDAVLAHERAHLSGGHHRIVGACEVLAAVLPRVPLFAAAPAAVGAIVELSADRHAARVTSPAAVRSALAVVSKSPLPQPDWSLSDRGSATAVRLSSLVDGDVASPRRLTCAVAACAPAAVTTAVAAAVTVAVSAGICAVLT</sequence>
<dbReference type="AlphaFoldDB" id="A0A1X0LQZ8"/>
<dbReference type="GO" id="GO:0006508">
    <property type="term" value="P:proteolysis"/>
    <property type="evidence" value="ECO:0007669"/>
    <property type="project" value="UniProtKB-KW"/>
</dbReference>
<evidence type="ECO:0000256" key="3">
    <source>
        <dbReference type="ARBA" id="ARBA00022801"/>
    </source>
</evidence>
<dbReference type="GO" id="GO:0046872">
    <property type="term" value="F:metal ion binding"/>
    <property type="evidence" value="ECO:0007669"/>
    <property type="project" value="UniProtKB-KW"/>
</dbReference>
<name>A0A1X0LQZ8_RHOSG</name>